<feature type="chain" id="PRO_5045801060" evidence="1">
    <location>
        <begin position="21"/>
        <end position="276"/>
    </location>
</feature>
<dbReference type="EMBL" id="JAPFQN010000003">
    <property type="protein sequence ID" value="MCX2743099.1"/>
    <property type="molecule type" value="Genomic_DNA"/>
</dbReference>
<feature type="signal peptide" evidence="1">
    <location>
        <begin position="1"/>
        <end position="20"/>
    </location>
</feature>
<name>A0ABT3RMQ8_9BACT</name>
<dbReference type="PANTHER" id="PTHR31118">
    <property type="entry name" value="CYCLASE-LIKE PROTEIN 2"/>
    <property type="match status" value="1"/>
</dbReference>
<dbReference type="Pfam" id="PF04199">
    <property type="entry name" value="Cyclase"/>
    <property type="match status" value="1"/>
</dbReference>
<evidence type="ECO:0000313" key="2">
    <source>
        <dbReference type="EMBL" id="MCX2743099.1"/>
    </source>
</evidence>
<dbReference type="InterPro" id="IPR007325">
    <property type="entry name" value="KFase/CYL"/>
</dbReference>
<dbReference type="PROSITE" id="PS51257">
    <property type="entry name" value="PROKAR_LIPOPROTEIN"/>
    <property type="match status" value="1"/>
</dbReference>
<gene>
    <name evidence="2" type="ORF">OO013_04440</name>
</gene>
<keyword evidence="3" id="KW-1185">Reference proteome</keyword>
<evidence type="ECO:0000313" key="3">
    <source>
        <dbReference type="Proteomes" id="UP001209885"/>
    </source>
</evidence>
<dbReference type="Gene3D" id="3.50.30.50">
    <property type="entry name" value="Putative cyclase"/>
    <property type="match status" value="1"/>
</dbReference>
<comment type="caution">
    <text evidence="2">The sequence shown here is derived from an EMBL/GenBank/DDBJ whole genome shotgun (WGS) entry which is preliminary data.</text>
</comment>
<organism evidence="2 3">
    <name type="scientific">Mangrovivirga halotolerans</name>
    <dbReference type="NCBI Taxonomy" id="2993936"/>
    <lineage>
        <taxon>Bacteria</taxon>
        <taxon>Pseudomonadati</taxon>
        <taxon>Bacteroidota</taxon>
        <taxon>Cytophagia</taxon>
        <taxon>Cytophagales</taxon>
        <taxon>Mangrovivirgaceae</taxon>
        <taxon>Mangrovivirga</taxon>
    </lineage>
</organism>
<dbReference type="SUPFAM" id="SSF102198">
    <property type="entry name" value="Putative cyclase"/>
    <property type="match status" value="1"/>
</dbReference>
<keyword evidence="1" id="KW-0732">Signal</keyword>
<dbReference type="PANTHER" id="PTHR31118:SF12">
    <property type="entry name" value="CYCLASE-LIKE PROTEIN 2"/>
    <property type="match status" value="1"/>
</dbReference>
<evidence type="ECO:0000256" key="1">
    <source>
        <dbReference type="SAM" id="SignalP"/>
    </source>
</evidence>
<dbReference type="Proteomes" id="UP001209885">
    <property type="component" value="Unassembled WGS sequence"/>
</dbReference>
<protein>
    <submittedName>
        <fullName evidence="2">Cyclase family protein</fullName>
    </submittedName>
</protein>
<accession>A0ABT3RMQ8</accession>
<proteinExistence type="predicted"/>
<dbReference type="RefSeq" id="WP_266055470.1">
    <property type="nucleotide sequence ID" value="NZ_JAPFQN010000003.1"/>
</dbReference>
<sequence>MKTLIIFTLIGLLFSCKESASDNTTTSVDQESDNLSSQIINSKIVDLTYDYSEETIFWVTAKEFELEEVAYGETDNGFFYSANNFCMAEHGGTHIDAPIHFAKGKQSVDEIPLKQIIGTGIKIDVSKNASKNTDYLVTINDLKQWEQQTGRIPDNSIILLYTGHSSNYPDKEKYLGTSARGTEAIKDLHFPGLSPEAAEWLTKERKVKAVGIDTPSIDYGQSSDFKSHVILLTENIPAFENVANMNQLPDTGFTIIALPIKIKGGSGGPLRIIAIL</sequence>
<dbReference type="InterPro" id="IPR037175">
    <property type="entry name" value="KFase_sf"/>
</dbReference>
<reference evidence="2 3" key="1">
    <citation type="submission" date="2022-11" db="EMBL/GenBank/DDBJ databases">
        <title>The characterization of three novel Bacteroidetes species and genomic analysis of their roles in tidal elemental geochemical cycles.</title>
        <authorList>
            <person name="Ma K."/>
        </authorList>
    </citation>
    <scope>NUCLEOTIDE SEQUENCE [LARGE SCALE GENOMIC DNA]</scope>
    <source>
        <strain evidence="2 3">M17</strain>
    </source>
</reference>